<feature type="region of interest" description="Disordered" evidence="4">
    <location>
        <begin position="1"/>
        <end position="119"/>
    </location>
</feature>
<dbReference type="Proteomes" id="UP001165590">
    <property type="component" value="Unassembled WGS sequence"/>
</dbReference>
<name>A0ABT3VDB9_9ACTN</name>
<dbReference type="Pfam" id="PF06368">
    <property type="entry name" value="Met_asp_mut_E"/>
    <property type="match status" value="1"/>
</dbReference>
<sequence length="567" mass="59060">MTGPPATDRSGPALPCRAGGTASGTAPAPETETAPGPRAGTATGTDPTTPSGIDPGTGLGRDPGTRSGTGPGTGTGNDPTTPSGTHPGVGTRTDPGTPSGTRPGVGSGGSRRAGRGGGLPSLREVVAYVGALGKPGVAQVLATARDRGRVAVQPRCGVAEHAGMRALLRSLEAEAAPDVLTLTIDSHTRLRRFEEARRLLATRPQELNGYPLVAHGWRRARDLNEAVAAPLEVRHGSPEPQRLFDTAVAGGITSFEGGGISYNLPYSKEVPLAVSLAAWDRVDRRCGELAELGLVVDRELFGTLTAVLVPPSISLAVSVLEAVLAARAGVRCLSVAYPQGGHLEQDVAALTAVPVLAERYLPPGVAVHPVLHEFMGVFPRARRHAEDLILYGALVARLGRASKIITKTHQEASGIPDVRANIEGVRLADRANSPLLGFLSVDEGRVREERRWILAEVAEIVGPVLEGRTAGPGALAGAIVDAFADGTLDIPFSASRFARSQIVPRRDPEGAIRYLCAGALPLSAESLRRHRDLLAGPRGCLPSAASLPAILLADINYFPSLFREEPE</sequence>
<reference evidence="5" key="1">
    <citation type="journal article" date="2022" name="bioRxiv">
        <title>Discovery and biosynthetic assessment of Streptomyces ortus sp nov. isolated from a deep-sea sponge.</title>
        <authorList>
            <person name="Williams S.E."/>
        </authorList>
    </citation>
    <scope>NUCLEOTIDE SEQUENCE</scope>
    <source>
        <strain evidence="5">A15ISP2-DRY2</strain>
    </source>
</reference>
<evidence type="ECO:0000256" key="1">
    <source>
        <dbReference type="ARBA" id="ARBA00022628"/>
    </source>
</evidence>
<feature type="compositionally biased region" description="Low complexity" evidence="4">
    <location>
        <begin position="17"/>
        <end position="52"/>
    </location>
</feature>
<evidence type="ECO:0000313" key="6">
    <source>
        <dbReference type="Proteomes" id="UP001165590"/>
    </source>
</evidence>
<dbReference type="InterPro" id="IPR014714">
    <property type="entry name" value="Glu_mut_E_C_dom_sf"/>
</dbReference>
<feature type="compositionally biased region" description="Low complexity" evidence="4">
    <location>
        <begin position="76"/>
        <end position="85"/>
    </location>
</feature>
<feature type="compositionally biased region" description="Gly residues" evidence="4">
    <location>
        <begin position="103"/>
        <end position="119"/>
    </location>
</feature>
<dbReference type="RefSeq" id="WP_267030024.1">
    <property type="nucleotide sequence ID" value="NZ_JAIFZO010000002.1"/>
</dbReference>
<accession>A0ABT3VDB9</accession>
<keyword evidence="2" id="KW-0413">Isomerase</keyword>
<protein>
    <submittedName>
        <fullName evidence="5">Methylaspartate mutase</fullName>
    </submittedName>
</protein>
<dbReference type="InterPro" id="IPR006396">
    <property type="entry name" value="Glu_mut_E"/>
</dbReference>
<dbReference type="EMBL" id="JAIFZO010000002">
    <property type="protein sequence ID" value="MCX4237640.1"/>
    <property type="molecule type" value="Genomic_DNA"/>
</dbReference>
<evidence type="ECO:0000256" key="3">
    <source>
        <dbReference type="ARBA" id="ARBA00023285"/>
    </source>
</evidence>
<dbReference type="InterPro" id="IPR016176">
    <property type="entry name" value="Cbl-dep_enz_cat"/>
</dbReference>
<proteinExistence type="predicted"/>
<comment type="caution">
    <text evidence="5">The sequence shown here is derived from an EMBL/GenBank/DDBJ whole genome shotgun (WGS) entry which is preliminary data.</text>
</comment>
<feature type="compositionally biased region" description="Gly residues" evidence="4">
    <location>
        <begin position="55"/>
        <end position="75"/>
    </location>
</feature>
<evidence type="ECO:0000256" key="2">
    <source>
        <dbReference type="ARBA" id="ARBA00023235"/>
    </source>
</evidence>
<keyword evidence="3" id="KW-0170">Cobalt</keyword>
<organism evidence="5 6">
    <name type="scientific">Streptomyces ortus</name>
    <dbReference type="NCBI Taxonomy" id="2867268"/>
    <lineage>
        <taxon>Bacteria</taxon>
        <taxon>Bacillati</taxon>
        <taxon>Actinomycetota</taxon>
        <taxon>Actinomycetes</taxon>
        <taxon>Kitasatosporales</taxon>
        <taxon>Streptomycetaceae</taxon>
        <taxon>Streptomyces</taxon>
    </lineage>
</organism>
<evidence type="ECO:0000313" key="5">
    <source>
        <dbReference type="EMBL" id="MCX4237640.1"/>
    </source>
</evidence>
<keyword evidence="6" id="KW-1185">Reference proteome</keyword>
<dbReference type="Gene3D" id="3.20.20.240">
    <property type="entry name" value="Methylmalonyl-CoA mutase"/>
    <property type="match status" value="1"/>
</dbReference>
<keyword evidence="1" id="KW-0846">Cobalamin</keyword>
<dbReference type="Gene3D" id="3.90.970.10">
    <property type="match status" value="1"/>
</dbReference>
<gene>
    <name evidence="5" type="ORF">K3769_33695</name>
</gene>
<evidence type="ECO:0000256" key="4">
    <source>
        <dbReference type="SAM" id="MobiDB-lite"/>
    </source>
</evidence>
<dbReference type="SUPFAM" id="SSF51703">
    <property type="entry name" value="Cobalamin (vitamin B12)-dependent enzymes"/>
    <property type="match status" value="1"/>
</dbReference>